<dbReference type="AlphaFoldDB" id="A0A420EK85"/>
<dbReference type="Proteomes" id="UP000284395">
    <property type="component" value="Unassembled WGS sequence"/>
</dbReference>
<feature type="chain" id="PRO_5019043356" evidence="2">
    <location>
        <begin position="33"/>
        <end position="452"/>
    </location>
</feature>
<evidence type="ECO:0000313" key="4">
    <source>
        <dbReference type="EMBL" id="RKF21006.1"/>
    </source>
</evidence>
<feature type="compositionally biased region" description="Low complexity" evidence="1">
    <location>
        <begin position="83"/>
        <end position="93"/>
    </location>
</feature>
<reference evidence="4 5" key="1">
    <citation type="submission" date="2018-09" db="EMBL/GenBank/DDBJ databases">
        <title>Altererythrobacter spongiae sp. nov., isolated from a marine sponge.</title>
        <authorList>
            <person name="Zhuang L."/>
            <person name="Luo L."/>
        </authorList>
    </citation>
    <scope>NUCLEOTIDE SEQUENCE [LARGE SCALE GENOMIC DNA]</scope>
    <source>
        <strain evidence="4 5">HN-Y73</strain>
    </source>
</reference>
<feature type="region of interest" description="Disordered" evidence="1">
    <location>
        <begin position="74"/>
        <end position="93"/>
    </location>
</feature>
<organism evidence="4 5">
    <name type="scientific">Altericroceibacterium spongiae</name>
    <dbReference type="NCBI Taxonomy" id="2320269"/>
    <lineage>
        <taxon>Bacteria</taxon>
        <taxon>Pseudomonadati</taxon>
        <taxon>Pseudomonadota</taxon>
        <taxon>Alphaproteobacteria</taxon>
        <taxon>Sphingomonadales</taxon>
        <taxon>Erythrobacteraceae</taxon>
        <taxon>Altericroceibacterium</taxon>
    </lineage>
</organism>
<sequence length="452" mass="47983">MTKPFDTRRPARHAARFLALPALIGASLALSACGGKDRPSTPTVGKREPILSRIASQIEPDPALTSTSVVVPAPHENDEWSQPGGNAANNPGNLAFTDTPSRAWTAKIAGSSNKARLAAAPVIANGMLFVEDTDGVIHAFNAQNGDKIWSHNFAGKGDKRSVLFGGGVSYFEGRVYATNGAGEVAALDAKTGQEIWKVQPAGPLRGSPTVAFNAIYVMTQDNQILALDMKDGSGVWQDFGASGQSGVFGVAAPAAGQSTVVAGYSTGELVAYRYENGRNLWSDALARTSISTEVGTLTDVDADPIIDNGRVYALGQGGRMAAYELVTGQRIWELTIAGISTPVVAGEWIFTLTDHAQLLAIARSSGKIRWMTELKRWKNPDKRKNAIFWTGPVLANNKLWVASSRGEVMTVDIANGTATRFTELGDGVSLPPVLANKTLYILDDGGTITAWR</sequence>
<dbReference type="PROSITE" id="PS51257">
    <property type="entry name" value="PROKAR_LIPOPROTEIN"/>
    <property type="match status" value="1"/>
</dbReference>
<evidence type="ECO:0000256" key="1">
    <source>
        <dbReference type="SAM" id="MobiDB-lite"/>
    </source>
</evidence>
<dbReference type="PANTHER" id="PTHR34512">
    <property type="entry name" value="CELL SURFACE PROTEIN"/>
    <property type="match status" value="1"/>
</dbReference>
<dbReference type="Pfam" id="PF13360">
    <property type="entry name" value="PQQ_2"/>
    <property type="match status" value="1"/>
</dbReference>
<evidence type="ECO:0000256" key="2">
    <source>
        <dbReference type="SAM" id="SignalP"/>
    </source>
</evidence>
<evidence type="ECO:0000313" key="5">
    <source>
        <dbReference type="Proteomes" id="UP000284395"/>
    </source>
</evidence>
<dbReference type="InterPro" id="IPR015943">
    <property type="entry name" value="WD40/YVTN_repeat-like_dom_sf"/>
</dbReference>
<accession>A0A420EK85</accession>
<keyword evidence="2" id="KW-0732">Signal</keyword>
<dbReference type="PANTHER" id="PTHR34512:SF30">
    <property type="entry name" value="OUTER MEMBRANE PROTEIN ASSEMBLY FACTOR BAMB"/>
    <property type="match status" value="1"/>
</dbReference>
<dbReference type="InterPro" id="IPR011047">
    <property type="entry name" value="Quinoprotein_ADH-like_sf"/>
</dbReference>
<dbReference type="SMART" id="SM00564">
    <property type="entry name" value="PQQ"/>
    <property type="match status" value="7"/>
</dbReference>
<dbReference type="RefSeq" id="WP_120324504.1">
    <property type="nucleotide sequence ID" value="NZ_RAPF01000004.1"/>
</dbReference>
<evidence type="ECO:0000259" key="3">
    <source>
        <dbReference type="Pfam" id="PF13360"/>
    </source>
</evidence>
<dbReference type="Gene3D" id="2.130.10.10">
    <property type="entry name" value="YVTN repeat-like/Quinoprotein amine dehydrogenase"/>
    <property type="match status" value="1"/>
</dbReference>
<keyword evidence="5" id="KW-1185">Reference proteome</keyword>
<dbReference type="EMBL" id="RAPF01000004">
    <property type="protein sequence ID" value="RKF21006.1"/>
    <property type="molecule type" value="Genomic_DNA"/>
</dbReference>
<dbReference type="OrthoDB" id="5290752at2"/>
<protein>
    <submittedName>
        <fullName evidence="4">Pyrrolo-quinoline quinone</fullName>
    </submittedName>
</protein>
<gene>
    <name evidence="4" type="ORF">D6851_08630</name>
</gene>
<proteinExistence type="predicted"/>
<feature type="domain" description="Pyrrolo-quinoline quinone repeat" evidence="3">
    <location>
        <begin position="134"/>
        <end position="371"/>
    </location>
</feature>
<dbReference type="SUPFAM" id="SSF50998">
    <property type="entry name" value="Quinoprotein alcohol dehydrogenase-like"/>
    <property type="match status" value="1"/>
</dbReference>
<dbReference type="InterPro" id="IPR002372">
    <property type="entry name" value="PQQ_rpt_dom"/>
</dbReference>
<comment type="caution">
    <text evidence="4">The sequence shown here is derived from an EMBL/GenBank/DDBJ whole genome shotgun (WGS) entry which is preliminary data.</text>
</comment>
<dbReference type="InterPro" id="IPR018391">
    <property type="entry name" value="PQQ_b-propeller_rpt"/>
</dbReference>
<name>A0A420EK85_9SPHN</name>
<feature type="signal peptide" evidence="2">
    <location>
        <begin position="1"/>
        <end position="32"/>
    </location>
</feature>